<evidence type="ECO:0000259" key="6">
    <source>
        <dbReference type="Pfam" id="PF01058"/>
    </source>
</evidence>
<evidence type="ECO:0000313" key="7">
    <source>
        <dbReference type="EnsemblMetazoa" id="MDOA009040-PA"/>
    </source>
</evidence>
<dbReference type="InterPro" id="IPR006137">
    <property type="entry name" value="NADH_UbQ_OxRdtase-like_20kDa"/>
</dbReference>
<dbReference type="Gene3D" id="3.40.50.12280">
    <property type="match status" value="1"/>
</dbReference>
<keyword evidence="5" id="KW-0411">Iron-sulfur</keyword>
<feature type="domain" description="NADH:ubiquinone oxidoreductase-like 20kDa subunit" evidence="6">
    <location>
        <begin position="98"/>
        <end position="207"/>
    </location>
</feature>
<dbReference type="RefSeq" id="XP_005175633.1">
    <property type="nucleotide sequence ID" value="XM_005175576.3"/>
</dbReference>
<dbReference type="SUPFAM" id="SSF56770">
    <property type="entry name" value="HydA/Nqo6-like"/>
    <property type="match status" value="1"/>
</dbReference>
<dbReference type="PANTHER" id="PTHR11995:SF14">
    <property type="entry name" value="NADH DEHYDROGENASE [UBIQUINONE] IRON-SULFUR PROTEIN 7, MITOCHONDRIAL"/>
    <property type="match status" value="1"/>
</dbReference>
<dbReference type="VEuPathDB" id="VectorBase:MDOA009040"/>
<organism evidence="7">
    <name type="scientific">Musca domestica</name>
    <name type="common">House fly</name>
    <dbReference type="NCBI Taxonomy" id="7370"/>
    <lineage>
        <taxon>Eukaryota</taxon>
        <taxon>Metazoa</taxon>
        <taxon>Ecdysozoa</taxon>
        <taxon>Arthropoda</taxon>
        <taxon>Hexapoda</taxon>
        <taxon>Insecta</taxon>
        <taxon>Pterygota</taxon>
        <taxon>Neoptera</taxon>
        <taxon>Endopterygota</taxon>
        <taxon>Diptera</taxon>
        <taxon>Brachycera</taxon>
        <taxon>Muscomorpha</taxon>
        <taxon>Muscoidea</taxon>
        <taxon>Muscidae</taxon>
        <taxon>Musca</taxon>
    </lineage>
</organism>
<sequence>MLRSAASLFANNAPKLLAARLPSGMSAGAFGPATNTLMVRQQQTMPVVDSSNPLPKKGYSPFGTKQSSMAEWSLARLDDLLNWGRKGSIWPLTFGLACCAVEMMHIAAPRYDMDRYGVVFRASPRQADVIIVAGTLTNKMAPALRKVYDQMPEPRWVISMGSCANGGGYYHYSYSVVRGCDRIIPVDIYVPGCPPTAEALMYGVLQLQKKVKRMKTLQMWYRK</sequence>
<comment type="similarity">
    <text evidence="1 5">Belongs to the complex I 20 kDa subunit family.</text>
</comment>
<gene>
    <name evidence="7" type="primary">101887545</name>
    <name evidence="9" type="synonym">LOC101887545</name>
</gene>
<keyword evidence="8" id="KW-1185">Reference proteome</keyword>
<dbReference type="AlphaFoldDB" id="A0A1I8MW29"/>
<evidence type="ECO:0000256" key="2">
    <source>
        <dbReference type="ARBA" id="ARBA00011163"/>
    </source>
</evidence>
<dbReference type="NCBIfam" id="TIGR01957">
    <property type="entry name" value="nuoB_fam"/>
    <property type="match status" value="1"/>
</dbReference>
<reference evidence="9" key="2">
    <citation type="submission" date="2025-04" db="UniProtKB">
        <authorList>
            <consortium name="RefSeq"/>
        </authorList>
    </citation>
    <scope>IDENTIFICATION</scope>
    <source>
        <strain evidence="9">Aabys</strain>
    </source>
</reference>
<evidence type="ECO:0000313" key="8">
    <source>
        <dbReference type="Proteomes" id="UP001652621"/>
    </source>
</evidence>
<dbReference type="GO" id="GO:0046872">
    <property type="term" value="F:metal ion binding"/>
    <property type="evidence" value="ECO:0007669"/>
    <property type="project" value="UniProtKB-KW"/>
</dbReference>
<dbReference type="PROSITE" id="PS01150">
    <property type="entry name" value="COMPLEX1_20K"/>
    <property type="match status" value="1"/>
</dbReference>
<evidence type="ECO:0000256" key="4">
    <source>
        <dbReference type="ARBA" id="ARBA00071853"/>
    </source>
</evidence>
<protein>
    <recommendedName>
        <fullName evidence="4">Probable NADH dehydrogenase [ubiquinone] iron-sulfur protein 7, mitochondrial</fullName>
    </recommendedName>
</protein>
<dbReference type="GO" id="GO:0032981">
    <property type="term" value="P:mitochondrial respiratory chain complex I assembly"/>
    <property type="evidence" value="ECO:0007669"/>
    <property type="project" value="TreeGrafter"/>
</dbReference>
<dbReference type="STRING" id="7370.A0A1I8MW29"/>
<accession>A0A1I8MW29</accession>
<comment type="subunit">
    <text evidence="2">Complex I is composed of 45 different subunits This is a component of the iron-sulfur (IP) fragment of the enzyme.</text>
</comment>
<dbReference type="GO" id="GO:0005739">
    <property type="term" value="C:mitochondrion"/>
    <property type="evidence" value="ECO:0007669"/>
    <property type="project" value="GOC"/>
</dbReference>
<dbReference type="GO" id="GO:0045271">
    <property type="term" value="C:respiratory chain complex I"/>
    <property type="evidence" value="ECO:0007669"/>
    <property type="project" value="TreeGrafter"/>
</dbReference>
<dbReference type="VEuPathDB" id="VectorBase:MDOMA2_017564"/>
<dbReference type="NCBIfam" id="NF005012">
    <property type="entry name" value="PRK06411.1"/>
    <property type="match status" value="1"/>
</dbReference>
<dbReference type="HAMAP" id="MF_01356">
    <property type="entry name" value="NDH1_NuoB"/>
    <property type="match status" value="1"/>
</dbReference>
<dbReference type="InterPro" id="IPR006138">
    <property type="entry name" value="NADH_UQ_OxRdtase_20Kd_su"/>
</dbReference>
<keyword evidence="5" id="KW-0479">Metal-binding</keyword>
<evidence type="ECO:0000256" key="3">
    <source>
        <dbReference type="ARBA" id="ARBA00023027"/>
    </source>
</evidence>
<evidence type="ECO:0000256" key="1">
    <source>
        <dbReference type="ARBA" id="ARBA00009173"/>
    </source>
</evidence>
<keyword evidence="3 5" id="KW-0520">NAD</keyword>
<proteinExistence type="inferred from homology"/>
<keyword evidence="5" id="KW-0004">4Fe-4S</keyword>
<reference evidence="7" key="1">
    <citation type="submission" date="2020-05" db="UniProtKB">
        <authorList>
            <consortium name="EnsemblMetazoa"/>
        </authorList>
    </citation>
    <scope>IDENTIFICATION</scope>
    <source>
        <strain evidence="7">Aabys</strain>
    </source>
</reference>
<dbReference type="GO" id="GO:0048038">
    <property type="term" value="F:quinone binding"/>
    <property type="evidence" value="ECO:0007669"/>
    <property type="project" value="InterPro"/>
</dbReference>
<dbReference type="eggNOG" id="KOG1687">
    <property type="taxonomic scope" value="Eukaryota"/>
</dbReference>
<dbReference type="GO" id="GO:0051539">
    <property type="term" value="F:4 iron, 4 sulfur cluster binding"/>
    <property type="evidence" value="ECO:0007669"/>
    <property type="project" value="UniProtKB-KW"/>
</dbReference>
<name>A0A1I8MW29_MUSDO</name>
<dbReference type="Proteomes" id="UP001652621">
    <property type="component" value="Unplaced"/>
</dbReference>
<dbReference type="KEGG" id="mde:101887545"/>
<dbReference type="Pfam" id="PF01058">
    <property type="entry name" value="Oxidored_q6"/>
    <property type="match status" value="1"/>
</dbReference>
<dbReference type="GO" id="GO:0009060">
    <property type="term" value="P:aerobic respiration"/>
    <property type="evidence" value="ECO:0007669"/>
    <property type="project" value="TreeGrafter"/>
</dbReference>
<dbReference type="PANTHER" id="PTHR11995">
    <property type="entry name" value="NADH DEHYDROGENASE"/>
    <property type="match status" value="1"/>
</dbReference>
<dbReference type="OrthoDB" id="268400at2759"/>
<evidence type="ECO:0000313" key="9">
    <source>
        <dbReference type="RefSeq" id="XP_005175633.1"/>
    </source>
</evidence>
<dbReference type="EnsemblMetazoa" id="MDOA009040-RA">
    <property type="protein sequence ID" value="MDOA009040-PA"/>
    <property type="gene ID" value="MDOA009040"/>
</dbReference>
<keyword evidence="5" id="KW-0408">Iron</keyword>
<dbReference type="GO" id="GO:0008137">
    <property type="term" value="F:NADH dehydrogenase (ubiquinone) activity"/>
    <property type="evidence" value="ECO:0007669"/>
    <property type="project" value="InterPro"/>
</dbReference>
<dbReference type="FunFam" id="3.40.50.12280:FF:000001">
    <property type="entry name" value="NADH-quinone oxidoreductase subunit B 2"/>
    <property type="match status" value="1"/>
</dbReference>
<evidence type="ECO:0000256" key="5">
    <source>
        <dbReference type="RuleBase" id="RU004464"/>
    </source>
</evidence>
<dbReference type="GO" id="GO:0015990">
    <property type="term" value="P:electron transport coupled proton transport"/>
    <property type="evidence" value="ECO:0007669"/>
    <property type="project" value="TreeGrafter"/>
</dbReference>